<name>A0A8X6PP11_NEPPI</name>
<dbReference type="Proteomes" id="UP000887013">
    <property type="component" value="Unassembled WGS sequence"/>
</dbReference>
<dbReference type="AlphaFoldDB" id="A0A8X6PP11"/>
<protein>
    <submittedName>
        <fullName evidence="1">Uncharacterized protein</fullName>
    </submittedName>
</protein>
<proteinExistence type="predicted"/>
<accession>A0A8X6PP11</accession>
<evidence type="ECO:0000313" key="1">
    <source>
        <dbReference type="EMBL" id="GFT81150.1"/>
    </source>
</evidence>
<comment type="caution">
    <text evidence="1">The sequence shown here is derived from an EMBL/GenBank/DDBJ whole genome shotgun (WGS) entry which is preliminary data.</text>
</comment>
<keyword evidence="2" id="KW-1185">Reference proteome</keyword>
<evidence type="ECO:0000313" key="2">
    <source>
        <dbReference type="Proteomes" id="UP000887013"/>
    </source>
</evidence>
<reference evidence="1" key="1">
    <citation type="submission" date="2020-08" db="EMBL/GenBank/DDBJ databases">
        <title>Multicomponent nature underlies the extraordinary mechanical properties of spider dragline silk.</title>
        <authorList>
            <person name="Kono N."/>
            <person name="Nakamura H."/>
            <person name="Mori M."/>
            <person name="Yoshida Y."/>
            <person name="Ohtoshi R."/>
            <person name="Malay A.D."/>
            <person name="Moran D.A.P."/>
            <person name="Tomita M."/>
            <person name="Numata K."/>
            <person name="Arakawa K."/>
        </authorList>
    </citation>
    <scope>NUCLEOTIDE SEQUENCE</scope>
</reference>
<dbReference type="EMBL" id="BMAW01072086">
    <property type="protein sequence ID" value="GFT81150.1"/>
    <property type="molecule type" value="Genomic_DNA"/>
</dbReference>
<gene>
    <name evidence="1" type="ORF">NPIL_542241</name>
</gene>
<sequence length="118" mass="13179">MGKRSSVKSLKCQIGVGEWFKTSGSTFQGKKIPKSDLNVGYFLFPNAIKIKKLEIGVENGFPTRAITWTAQAQSGPLPKALHSPQRLFASVANFNHSTSNEKPDLREFSFVIRHSRTR</sequence>
<organism evidence="1 2">
    <name type="scientific">Nephila pilipes</name>
    <name type="common">Giant wood spider</name>
    <name type="synonym">Nephila maculata</name>
    <dbReference type="NCBI Taxonomy" id="299642"/>
    <lineage>
        <taxon>Eukaryota</taxon>
        <taxon>Metazoa</taxon>
        <taxon>Ecdysozoa</taxon>
        <taxon>Arthropoda</taxon>
        <taxon>Chelicerata</taxon>
        <taxon>Arachnida</taxon>
        <taxon>Araneae</taxon>
        <taxon>Araneomorphae</taxon>
        <taxon>Entelegynae</taxon>
        <taxon>Araneoidea</taxon>
        <taxon>Nephilidae</taxon>
        <taxon>Nephila</taxon>
    </lineage>
</organism>